<evidence type="ECO:0000256" key="6">
    <source>
        <dbReference type="ARBA" id="ARBA00022619"/>
    </source>
</evidence>
<dbReference type="Gene3D" id="3.40.430.10">
    <property type="entry name" value="Dihydrofolate Reductase, subunit A"/>
    <property type="match status" value="1"/>
</dbReference>
<name>D1C582_SPHTD</name>
<comment type="similarity">
    <text evidence="5 12">In the C-terminal section; belongs to the HTP reductase family.</text>
</comment>
<evidence type="ECO:0000313" key="18">
    <source>
        <dbReference type="Proteomes" id="UP000002027"/>
    </source>
</evidence>
<dbReference type="FunCoup" id="D1C582">
    <property type="interactions" value="434"/>
</dbReference>
<dbReference type="InterPro" id="IPR024072">
    <property type="entry name" value="DHFR-like_dom_sf"/>
</dbReference>
<dbReference type="Proteomes" id="UP000002027">
    <property type="component" value="Chromosome 1"/>
</dbReference>
<dbReference type="InterPro" id="IPR050765">
    <property type="entry name" value="Riboflavin_Biosynth_HTPR"/>
</dbReference>
<feature type="binding site" evidence="14">
    <location>
        <position position="210"/>
    </location>
    <ligand>
        <name>NADP(+)</name>
        <dbReference type="ChEBI" id="CHEBI:58349"/>
    </ligand>
</feature>
<dbReference type="InParanoid" id="D1C582"/>
<feature type="binding site" evidence="14">
    <location>
        <position position="238"/>
    </location>
    <ligand>
        <name>NADP(+)</name>
        <dbReference type="ChEBI" id="CHEBI:58349"/>
    </ligand>
</feature>
<keyword evidence="8 12" id="KW-0862">Zinc</keyword>
<dbReference type="KEGG" id="sti:Sthe_1968"/>
<feature type="binding site" evidence="14">
    <location>
        <position position="194"/>
    </location>
    <ligand>
        <name>substrate</name>
    </ligand>
</feature>
<dbReference type="InterPro" id="IPR016193">
    <property type="entry name" value="Cytidine_deaminase-like"/>
</dbReference>
<comment type="pathway">
    <text evidence="3 12">Cofactor biosynthesis; riboflavin biosynthesis; 5-amino-6-(D-ribitylamino)uracil from GTP: step 3/4.</text>
</comment>
<feature type="binding site" evidence="15">
    <location>
        <position position="85"/>
    </location>
    <ligand>
        <name>Zn(2+)</name>
        <dbReference type="ChEBI" id="CHEBI:29105"/>
        <note>catalytic</note>
    </ligand>
</feature>
<evidence type="ECO:0000256" key="12">
    <source>
        <dbReference type="PIRNR" id="PIRNR006769"/>
    </source>
</evidence>
<dbReference type="PIRSF" id="PIRSF006769">
    <property type="entry name" value="RibD"/>
    <property type="match status" value="1"/>
</dbReference>
<dbReference type="SUPFAM" id="SSF53927">
    <property type="entry name" value="Cytidine deaminase-like"/>
    <property type="match status" value="1"/>
</dbReference>
<dbReference type="PANTHER" id="PTHR38011">
    <property type="entry name" value="DIHYDROFOLATE REDUCTASE FAMILY PROTEIN (AFU_ORTHOLOGUE AFUA_8G06820)"/>
    <property type="match status" value="1"/>
</dbReference>
<keyword evidence="10 12" id="KW-0560">Oxidoreductase</keyword>
<organism evidence="17 18">
    <name type="scientific">Sphaerobacter thermophilus (strain ATCC 49802 / DSM 20745 / KCCM 41009 / NCIMB 13125 / S 6022)</name>
    <dbReference type="NCBI Taxonomy" id="479434"/>
    <lineage>
        <taxon>Bacteria</taxon>
        <taxon>Pseudomonadati</taxon>
        <taxon>Thermomicrobiota</taxon>
        <taxon>Thermomicrobia</taxon>
        <taxon>Sphaerobacterales</taxon>
        <taxon>Sphaerobacterineae</taxon>
        <taxon>Sphaerobacteraceae</taxon>
        <taxon>Sphaerobacter</taxon>
    </lineage>
</organism>
<feature type="domain" description="CMP/dCMP-type deaminase" evidence="16">
    <location>
        <begin position="11"/>
        <end position="133"/>
    </location>
</feature>
<feature type="binding site" evidence="15">
    <location>
        <position position="94"/>
    </location>
    <ligand>
        <name>Zn(2+)</name>
        <dbReference type="ChEBI" id="CHEBI:29105"/>
        <note>catalytic</note>
    </ligand>
</feature>
<dbReference type="EC" id="3.5.4.26" evidence="12"/>
<feature type="binding site" evidence="14">
    <location>
        <begin position="312"/>
        <end position="318"/>
    </location>
    <ligand>
        <name>NADP(+)</name>
        <dbReference type="ChEBI" id="CHEBI:58349"/>
    </ligand>
</feature>
<feature type="binding site" evidence="14">
    <location>
        <position position="217"/>
    </location>
    <ligand>
        <name>substrate</name>
    </ligand>
</feature>
<dbReference type="STRING" id="479434.Sthe_1968"/>
<dbReference type="InterPro" id="IPR011549">
    <property type="entry name" value="RibD_C"/>
</dbReference>
<dbReference type="EMBL" id="CP001823">
    <property type="protein sequence ID" value="ACZ39399.1"/>
    <property type="molecule type" value="Genomic_DNA"/>
</dbReference>
<evidence type="ECO:0000256" key="14">
    <source>
        <dbReference type="PIRSR" id="PIRSR006769-2"/>
    </source>
</evidence>
<reference evidence="17 18" key="2">
    <citation type="journal article" date="2010" name="Stand. Genomic Sci.">
        <title>Complete genome sequence of Desulfohalobium retbaense type strain (HR(100)).</title>
        <authorList>
            <person name="Spring S."/>
            <person name="Nolan M."/>
            <person name="Lapidus A."/>
            <person name="Glavina Del Rio T."/>
            <person name="Copeland A."/>
            <person name="Tice H."/>
            <person name="Cheng J.F."/>
            <person name="Lucas S."/>
            <person name="Land M."/>
            <person name="Chen F."/>
            <person name="Bruce D."/>
            <person name="Goodwin L."/>
            <person name="Pitluck S."/>
            <person name="Ivanova N."/>
            <person name="Mavromatis K."/>
            <person name="Mikhailova N."/>
            <person name="Pati A."/>
            <person name="Chen A."/>
            <person name="Palaniappan K."/>
            <person name="Hauser L."/>
            <person name="Chang Y.J."/>
            <person name="Jeffries C.D."/>
            <person name="Munk C."/>
            <person name="Kiss H."/>
            <person name="Chain P."/>
            <person name="Han C."/>
            <person name="Brettin T."/>
            <person name="Detter J.C."/>
            <person name="Schuler E."/>
            <person name="Goker M."/>
            <person name="Rohde M."/>
            <person name="Bristow J."/>
            <person name="Eisen J.A."/>
            <person name="Markowitz V."/>
            <person name="Hugenholtz P."/>
            <person name="Kyrpides N.C."/>
            <person name="Klenk H.P."/>
        </authorList>
    </citation>
    <scope>NUCLEOTIDE SEQUENCE [LARGE SCALE GENOMIC DNA]</scope>
    <source>
        <strain evidence="18">ATCC 49802 / DSM 20745 / S 6022</strain>
    </source>
</reference>
<dbReference type="GO" id="GO:0009231">
    <property type="term" value="P:riboflavin biosynthetic process"/>
    <property type="evidence" value="ECO:0007669"/>
    <property type="project" value="UniProtKB-UniPathway"/>
</dbReference>
<feature type="binding site" evidence="14">
    <location>
        <position position="206"/>
    </location>
    <ligand>
        <name>substrate</name>
    </ligand>
</feature>
<comment type="pathway">
    <text evidence="2 12">Cofactor biosynthesis; riboflavin biosynthesis; 5-amino-6-(D-ribitylamino)uracil from GTP: step 2/4.</text>
</comment>
<sequence length="387" mass="39869">MVTTDCRVVPATDLHWMRRALDLAASARGRVAPNPAVGAVLVRDGRLVGEGATEPPPGAHAEIVALRQAGALARGATLYVTLEPCAHYGRTPPCVDALIAAGIARAVVALRDPYPAVNGRGLRLLAEAGVRVELGLAAGAAAAINAGFLKRVHCGLPEVTAKFAVSLDGKIATHTGHARWITGAEARREGHRLRDTHDAIMVGIGTLLADDPLLTTRLPPEDCGAGGPHHPLRVVVDSQARTPPGAAMLQPHMPGRTLLATTSSAPPERIAALRAVGADVVTLPDHGGRVDLHALLRCLAARGVNSVLVEGGGTLLGALFDAGLIDRAVAFIAPVMVGGRDAPGPLGGEGVATMDAACRLREVEVCQVGSDLMVQGRVQPIPGLEEV</sequence>
<dbReference type="GO" id="GO:0008703">
    <property type="term" value="F:5-amino-6-(5-phosphoribosylamino)uracil reductase activity"/>
    <property type="evidence" value="ECO:0007669"/>
    <property type="project" value="UniProtKB-EC"/>
</dbReference>
<evidence type="ECO:0000256" key="5">
    <source>
        <dbReference type="ARBA" id="ARBA00007417"/>
    </source>
</evidence>
<reference evidence="18" key="1">
    <citation type="submission" date="2009-11" db="EMBL/GenBank/DDBJ databases">
        <title>The complete chromosome 1 of Sphaerobacter thermophilus DSM 20745.</title>
        <authorList>
            <person name="Lucas S."/>
            <person name="Copeland A."/>
            <person name="Lapidus A."/>
            <person name="Glavina del Rio T."/>
            <person name="Dalin E."/>
            <person name="Tice H."/>
            <person name="Bruce D."/>
            <person name="Goodwin L."/>
            <person name="Pitluck S."/>
            <person name="Kyrpides N."/>
            <person name="Mavromatis K."/>
            <person name="Ivanova N."/>
            <person name="Mikhailova N."/>
            <person name="LaButti K.M."/>
            <person name="Clum A."/>
            <person name="Sun H.I."/>
            <person name="Brettin T."/>
            <person name="Detter J.C."/>
            <person name="Han C."/>
            <person name="Larimer F."/>
            <person name="Land M."/>
            <person name="Hauser L."/>
            <person name="Markowitz V."/>
            <person name="Cheng J.F."/>
            <person name="Hugenholtz P."/>
            <person name="Woyke T."/>
            <person name="Wu D."/>
            <person name="Steenblock K."/>
            <person name="Schneider S."/>
            <person name="Pukall R."/>
            <person name="Goeker M."/>
            <person name="Klenk H.P."/>
            <person name="Eisen J.A."/>
        </authorList>
    </citation>
    <scope>NUCLEOTIDE SEQUENCE [LARGE SCALE GENOMIC DNA]</scope>
    <source>
        <strain evidence="18">ATCC 49802 / DSM 20745 / S 6022</strain>
    </source>
</reference>
<dbReference type="Gene3D" id="3.40.140.10">
    <property type="entry name" value="Cytidine Deaminase, domain 2"/>
    <property type="match status" value="1"/>
</dbReference>
<feature type="active site" description="Proton donor" evidence="13">
    <location>
        <position position="62"/>
    </location>
</feature>
<dbReference type="GO" id="GO:0008270">
    <property type="term" value="F:zinc ion binding"/>
    <property type="evidence" value="ECO:0007669"/>
    <property type="project" value="InterPro"/>
</dbReference>
<evidence type="ECO:0000256" key="8">
    <source>
        <dbReference type="ARBA" id="ARBA00022833"/>
    </source>
</evidence>
<evidence type="ECO:0000256" key="9">
    <source>
        <dbReference type="ARBA" id="ARBA00022857"/>
    </source>
</evidence>
<dbReference type="NCBIfam" id="TIGR00227">
    <property type="entry name" value="ribD_Cterm"/>
    <property type="match status" value="1"/>
</dbReference>
<keyword evidence="11" id="KW-0511">Multifunctional enzyme</keyword>
<dbReference type="InterPro" id="IPR002734">
    <property type="entry name" value="RibDG_C"/>
</dbReference>
<feature type="binding site" evidence="14">
    <location>
        <position position="180"/>
    </location>
    <ligand>
        <name>NADP(+)</name>
        <dbReference type="ChEBI" id="CHEBI:58349"/>
    </ligand>
</feature>
<dbReference type="NCBIfam" id="TIGR00326">
    <property type="entry name" value="eubact_ribD"/>
    <property type="match status" value="1"/>
</dbReference>
<dbReference type="AlphaFoldDB" id="D1C582"/>
<evidence type="ECO:0000256" key="13">
    <source>
        <dbReference type="PIRSR" id="PIRSR006769-1"/>
    </source>
</evidence>
<dbReference type="RefSeq" id="WP_012872445.1">
    <property type="nucleotide sequence ID" value="NC_013523.1"/>
</dbReference>
<dbReference type="eggNOG" id="COG0117">
    <property type="taxonomic scope" value="Bacteria"/>
</dbReference>
<evidence type="ECO:0000313" key="17">
    <source>
        <dbReference type="EMBL" id="ACZ39399.1"/>
    </source>
</evidence>
<keyword evidence="18" id="KW-1185">Reference proteome</keyword>
<accession>D1C582</accession>
<dbReference type="PROSITE" id="PS51747">
    <property type="entry name" value="CYT_DCMP_DEAMINASES_2"/>
    <property type="match status" value="1"/>
</dbReference>
<dbReference type="PANTHER" id="PTHR38011:SF7">
    <property type="entry name" value="2,5-DIAMINO-6-RIBOSYLAMINO-4(3H)-PYRIMIDINONE 5'-PHOSPHATE REDUCTASE"/>
    <property type="match status" value="1"/>
</dbReference>
<feature type="binding site" evidence="14">
    <location>
        <position position="310"/>
    </location>
    <ligand>
        <name>substrate</name>
    </ligand>
</feature>
<gene>
    <name evidence="17" type="ordered locus">Sthe_1968</name>
</gene>
<dbReference type="GO" id="GO:0008835">
    <property type="term" value="F:diaminohydroxyphosphoribosylaminopyrimidine deaminase activity"/>
    <property type="evidence" value="ECO:0007669"/>
    <property type="project" value="UniProtKB-EC"/>
</dbReference>
<keyword evidence="7 12" id="KW-0479">Metal-binding</keyword>
<comment type="catalytic activity">
    <reaction evidence="12">
        <text>2,5-diamino-6-hydroxy-4-(5-phosphoribosylamino)-pyrimidine + H2O + H(+) = 5-amino-6-(5-phospho-D-ribosylamino)uracil + NH4(+)</text>
        <dbReference type="Rhea" id="RHEA:21868"/>
        <dbReference type="ChEBI" id="CHEBI:15377"/>
        <dbReference type="ChEBI" id="CHEBI:15378"/>
        <dbReference type="ChEBI" id="CHEBI:28938"/>
        <dbReference type="ChEBI" id="CHEBI:58453"/>
        <dbReference type="ChEBI" id="CHEBI:58614"/>
        <dbReference type="EC" id="3.5.4.26"/>
    </reaction>
</comment>
<keyword evidence="12" id="KW-0378">Hydrolase</keyword>
<evidence type="ECO:0000256" key="4">
    <source>
        <dbReference type="ARBA" id="ARBA00005259"/>
    </source>
</evidence>
<evidence type="ECO:0000256" key="1">
    <source>
        <dbReference type="ARBA" id="ARBA00002151"/>
    </source>
</evidence>
<dbReference type="Pfam" id="PF00383">
    <property type="entry name" value="dCMP_cyt_deam_1"/>
    <property type="match status" value="1"/>
</dbReference>
<dbReference type="InterPro" id="IPR004794">
    <property type="entry name" value="Eubact_RibD"/>
</dbReference>
<evidence type="ECO:0000256" key="7">
    <source>
        <dbReference type="ARBA" id="ARBA00022723"/>
    </source>
</evidence>
<dbReference type="eggNOG" id="COG1985">
    <property type="taxonomic scope" value="Bacteria"/>
</dbReference>
<feature type="binding site" evidence="14">
    <location>
        <position position="214"/>
    </location>
    <ligand>
        <name>substrate</name>
    </ligand>
</feature>
<evidence type="ECO:0000256" key="15">
    <source>
        <dbReference type="PIRSR" id="PIRSR006769-3"/>
    </source>
</evidence>
<evidence type="ECO:0000256" key="2">
    <source>
        <dbReference type="ARBA" id="ARBA00004882"/>
    </source>
</evidence>
<dbReference type="Pfam" id="PF01872">
    <property type="entry name" value="RibD_C"/>
    <property type="match status" value="1"/>
</dbReference>
<evidence type="ECO:0000256" key="10">
    <source>
        <dbReference type="ARBA" id="ARBA00023002"/>
    </source>
</evidence>
<protein>
    <recommendedName>
        <fullName evidence="12">Riboflavin biosynthesis protein RibD</fullName>
    </recommendedName>
    <domain>
        <recommendedName>
            <fullName evidence="12">Diaminohydroxyphosphoribosylaminopyrimidine deaminase</fullName>
            <shortName evidence="12">DRAP deaminase</shortName>
            <ecNumber evidence="12">3.5.4.26</ecNumber>
        </recommendedName>
        <alternativeName>
            <fullName evidence="12">Riboflavin-specific deaminase</fullName>
        </alternativeName>
    </domain>
    <domain>
        <recommendedName>
            <fullName evidence="12">5-amino-6-(5-phosphoribosylamino)uracil reductase</fullName>
            <ecNumber evidence="12">1.1.1.193</ecNumber>
        </recommendedName>
        <alternativeName>
            <fullName evidence="12">HTP reductase</fullName>
        </alternativeName>
    </domain>
</protein>
<comment type="catalytic activity">
    <reaction evidence="12">
        <text>5-amino-6-(5-phospho-D-ribitylamino)uracil + NADP(+) = 5-amino-6-(5-phospho-D-ribosylamino)uracil + NADPH + H(+)</text>
        <dbReference type="Rhea" id="RHEA:17845"/>
        <dbReference type="ChEBI" id="CHEBI:15378"/>
        <dbReference type="ChEBI" id="CHEBI:57783"/>
        <dbReference type="ChEBI" id="CHEBI:58349"/>
        <dbReference type="ChEBI" id="CHEBI:58421"/>
        <dbReference type="ChEBI" id="CHEBI:58453"/>
        <dbReference type="EC" id="1.1.1.193"/>
    </reaction>
</comment>
<dbReference type="HOGENOM" id="CLU_036590_1_2_0"/>
<keyword evidence="6 12" id="KW-0686">Riboflavin biosynthesis</keyword>
<dbReference type="PROSITE" id="PS00903">
    <property type="entry name" value="CYT_DCMP_DEAMINASES_1"/>
    <property type="match status" value="1"/>
</dbReference>
<dbReference type="UniPathway" id="UPA00275">
    <property type="reaction ID" value="UER00401"/>
</dbReference>
<comment type="similarity">
    <text evidence="4 12">In the N-terminal section; belongs to the cytidine and deoxycytidylate deaminase family.</text>
</comment>
<dbReference type="SUPFAM" id="SSF53597">
    <property type="entry name" value="Dihydrofolate reductase-like"/>
    <property type="match status" value="1"/>
</dbReference>
<dbReference type="CDD" id="cd01284">
    <property type="entry name" value="Riboflavin_deaminase-reductase"/>
    <property type="match status" value="1"/>
</dbReference>
<evidence type="ECO:0000256" key="11">
    <source>
        <dbReference type="ARBA" id="ARBA00023268"/>
    </source>
</evidence>
<comment type="function">
    <text evidence="1 12">Converts 2,5-diamino-6-(ribosylamino)-4(3h)-pyrimidinone 5'-phosphate into 5-amino-6-(ribosylamino)-2,4(1h,3h)-pyrimidinedione 5'-phosphate.</text>
</comment>
<proteinExistence type="inferred from homology"/>
<dbReference type="GO" id="GO:0050661">
    <property type="term" value="F:NADP binding"/>
    <property type="evidence" value="ECO:0007669"/>
    <property type="project" value="InterPro"/>
</dbReference>
<evidence type="ECO:0000256" key="3">
    <source>
        <dbReference type="ARBA" id="ARBA00004910"/>
    </source>
</evidence>
<dbReference type="EC" id="1.1.1.193" evidence="12"/>
<feature type="binding site" evidence="15">
    <location>
        <position position="60"/>
    </location>
    <ligand>
        <name>Zn(2+)</name>
        <dbReference type="ChEBI" id="CHEBI:29105"/>
        <note>catalytic</note>
    </ligand>
</feature>
<feature type="binding site" evidence="14">
    <location>
        <position position="164"/>
    </location>
    <ligand>
        <name>NADP(+)</name>
        <dbReference type="ChEBI" id="CHEBI:58349"/>
    </ligand>
</feature>
<comment type="cofactor">
    <cofactor evidence="12 15">
        <name>Zn(2+)</name>
        <dbReference type="ChEBI" id="CHEBI:29105"/>
    </cofactor>
    <text evidence="12 15">Binds 1 zinc ion.</text>
</comment>
<dbReference type="InterPro" id="IPR016192">
    <property type="entry name" value="APOBEC/CMP_deaminase_Zn-bd"/>
</dbReference>
<evidence type="ECO:0000259" key="16">
    <source>
        <dbReference type="PROSITE" id="PS51747"/>
    </source>
</evidence>
<dbReference type="InterPro" id="IPR002125">
    <property type="entry name" value="CMP_dCMP_dom"/>
</dbReference>
<keyword evidence="9 12" id="KW-0521">NADP</keyword>